<sequence length="80" mass="9288">MGLMRADRRKRFWDHVCGLLYVIRAGFALVVVLFVLSIFSLLFVERGTMSYVTLLLNFSILIPMLVSLVLVIWRCESHLE</sequence>
<evidence type="ECO:0000256" key="1">
    <source>
        <dbReference type="SAM" id="Phobius"/>
    </source>
</evidence>
<feature type="transmembrane region" description="Helical" evidence="1">
    <location>
        <begin position="21"/>
        <end position="44"/>
    </location>
</feature>
<keyword evidence="4" id="KW-1185">Reference proteome</keyword>
<comment type="caution">
    <text evidence="2">The sequence shown here is derived from an EMBL/GenBank/DDBJ whole genome shotgun (WGS) entry which is preliminary data.</text>
</comment>
<organism evidence="2 5">
    <name type="scientific">Natronoglomus mannanivorans</name>
    <dbReference type="NCBI Taxonomy" id="2979990"/>
    <lineage>
        <taxon>Archaea</taxon>
        <taxon>Methanobacteriati</taxon>
        <taxon>Methanobacteriota</taxon>
        <taxon>Stenosarchaea group</taxon>
        <taxon>Halobacteria</taxon>
        <taxon>Halobacteriales</taxon>
        <taxon>Natrialbaceae</taxon>
        <taxon>Natronoglomus</taxon>
    </lineage>
</organism>
<reference evidence="2 4" key="1">
    <citation type="submission" date="2022-09" db="EMBL/GenBank/DDBJ databases">
        <title>Enrichment on poylsaccharides allowed isolation of novel metabolic and taxonomic groups of Haloarchaea.</title>
        <authorList>
            <person name="Sorokin D.Y."/>
            <person name="Elcheninov A.G."/>
            <person name="Khizhniak T.V."/>
            <person name="Kolganova T.V."/>
            <person name="Kublanov I.V."/>
        </authorList>
    </citation>
    <scope>NUCLEOTIDE SEQUENCE</scope>
    <source>
        <strain evidence="3 4">AArc-m2/3/4</strain>
        <strain evidence="2">AArc-xg1-1</strain>
    </source>
</reference>
<keyword evidence="1" id="KW-0472">Membrane</keyword>
<evidence type="ECO:0000313" key="3">
    <source>
        <dbReference type="EMBL" id="MCU4974102.1"/>
    </source>
</evidence>
<dbReference type="Proteomes" id="UP001321018">
    <property type="component" value="Unassembled WGS sequence"/>
</dbReference>
<evidence type="ECO:0000313" key="4">
    <source>
        <dbReference type="Proteomes" id="UP001320972"/>
    </source>
</evidence>
<keyword evidence="1" id="KW-1133">Transmembrane helix</keyword>
<evidence type="ECO:0000313" key="5">
    <source>
        <dbReference type="Proteomes" id="UP001321018"/>
    </source>
</evidence>
<keyword evidence="1" id="KW-0812">Transmembrane</keyword>
<dbReference type="Proteomes" id="UP001320972">
    <property type="component" value="Unassembled WGS sequence"/>
</dbReference>
<gene>
    <name evidence="3" type="ORF">OB955_15335</name>
    <name evidence="2" type="ORF">OB960_21825</name>
</gene>
<protein>
    <submittedName>
        <fullName evidence="2">Uncharacterized protein</fullName>
    </submittedName>
</protein>
<accession>A0AAP2Z2F8</accession>
<evidence type="ECO:0000313" key="2">
    <source>
        <dbReference type="EMBL" id="MCU4744024.1"/>
    </source>
</evidence>
<dbReference type="EMBL" id="JAOPKB010000009">
    <property type="protein sequence ID" value="MCU4974102.1"/>
    <property type="molecule type" value="Genomic_DNA"/>
</dbReference>
<name>A0AAP2Z2F8_9EURY</name>
<proteinExistence type="predicted"/>
<feature type="transmembrane region" description="Helical" evidence="1">
    <location>
        <begin position="50"/>
        <end position="73"/>
    </location>
</feature>
<dbReference type="AlphaFoldDB" id="A0AAP2Z2F8"/>
<dbReference type="EMBL" id="JAOPKA010000020">
    <property type="protein sequence ID" value="MCU4744024.1"/>
    <property type="molecule type" value="Genomic_DNA"/>
</dbReference>
<dbReference type="RefSeq" id="WP_338005833.1">
    <property type="nucleotide sequence ID" value="NZ_JAOPKA010000020.1"/>
</dbReference>